<dbReference type="PROSITE" id="PS50262">
    <property type="entry name" value="G_PROTEIN_RECEP_F1_2"/>
    <property type="match status" value="1"/>
</dbReference>
<dbReference type="SUPFAM" id="SSF81321">
    <property type="entry name" value="Family A G protein-coupled receptor-like"/>
    <property type="match status" value="1"/>
</dbReference>
<evidence type="ECO:0000256" key="5">
    <source>
        <dbReference type="ARBA" id="ARBA00023040"/>
    </source>
</evidence>
<keyword evidence="4 9" id="KW-1133">Transmembrane helix</keyword>
<dbReference type="GO" id="GO:0009897">
    <property type="term" value="C:external side of plasma membrane"/>
    <property type="evidence" value="ECO:0007669"/>
    <property type="project" value="TreeGrafter"/>
</dbReference>
<evidence type="ECO:0000256" key="3">
    <source>
        <dbReference type="ARBA" id="ARBA00022692"/>
    </source>
</evidence>
<keyword evidence="7" id="KW-0675">Receptor</keyword>
<comment type="subcellular location">
    <subcellularLocation>
        <location evidence="1">Cell membrane</location>
        <topology evidence="1">Multi-pass membrane protein</topology>
    </subcellularLocation>
</comment>
<feature type="transmembrane region" description="Helical" evidence="9">
    <location>
        <begin position="127"/>
        <end position="151"/>
    </location>
</feature>
<evidence type="ECO:0000256" key="2">
    <source>
        <dbReference type="ARBA" id="ARBA00022475"/>
    </source>
</evidence>
<accession>H3BWS8</accession>
<evidence type="ECO:0000256" key="9">
    <source>
        <dbReference type="SAM" id="Phobius"/>
    </source>
</evidence>
<dbReference type="Ensembl" id="ENSTNIT00000001852.1">
    <property type="protein sequence ID" value="ENSTNIP00000000441.1"/>
    <property type="gene ID" value="ENSTNIG00000001750.1"/>
</dbReference>
<feature type="transmembrane region" description="Helical" evidence="9">
    <location>
        <begin position="52"/>
        <end position="74"/>
    </location>
</feature>
<keyword evidence="2" id="KW-1003">Cell membrane</keyword>
<keyword evidence="5" id="KW-0297">G-protein coupled receptor</keyword>
<evidence type="ECO:0000256" key="8">
    <source>
        <dbReference type="ARBA" id="ARBA00023224"/>
    </source>
</evidence>
<reference evidence="12" key="1">
    <citation type="journal article" date="2004" name="Nature">
        <title>Genome duplication in the teleost fish Tetraodon nigroviridis reveals the early vertebrate proto-karyotype.</title>
        <authorList>
            <person name="Jaillon O."/>
            <person name="Aury J.-M."/>
            <person name="Brunet F."/>
            <person name="Petit J.-L."/>
            <person name="Stange-Thomann N."/>
            <person name="Mauceli E."/>
            <person name="Bouneau L."/>
            <person name="Fischer C."/>
            <person name="Ozouf-Costaz C."/>
            <person name="Bernot A."/>
            <person name="Nicaud S."/>
            <person name="Jaffe D."/>
            <person name="Fisher S."/>
            <person name="Lutfalla G."/>
            <person name="Dossat C."/>
            <person name="Segurens B."/>
            <person name="Dasilva C."/>
            <person name="Salanoubat M."/>
            <person name="Levy M."/>
            <person name="Boudet N."/>
            <person name="Castellano S."/>
            <person name="Anthouard V."/>
            <person name="Jubin C."/>
            <person name="Castelli V."/>
            <person name="Katinka M."/>
            <person name="Vacherie B."/>
            <person name="Biemont C."/>
            <person name="Skalli Z."/>
            <person name="Cattolico L."/>
            <person name="Poulain J."/>
            <person name="De Berardinis V."/>
            <person name="Cruaud C."/>
            <person name="Duprat S."/>
            <person name="Brottier P."/>
            <person name="Coutanceau J.-P."/>
            <person name="Gouzy J."/>
            <person name="Parra G."/>
            <person name="Lardier G."/>
            <person name="Chapple C."/>
            <person name="McKernan K.J."/>
            <person name="McEwan P."/>
            <person name="Bosak S."/>
            <person name="Kellis M."/>
            <person name="Volff J.-N."/>
            <person name="Guigo R."/>
            <person name="Zody M.C."/>
            <person name="Mesirov J."/>
            <person name="Lindblad-Toh K."/>
            <person name="Birren B."/>
            <person name="Nusbaum C."/>
            <person name="Kahn D."/>
            <person name="Robinson-Rechavi M."/>
            <person name="Laudet V."/>
            <person name="Schachter V."/>
            <person name="Quetier F."/>
            <person name="Saurin W."/>
            <person name="Scarpelli C."/>
            <person name="Wincker P."/>
            <person name="Lander E.S."/>
            <person name="Weissenbach J."/>
            <person name="Roest Crollius H."/>
        </authorList>
    </citation>
    <scope>NUCLEOTIDE SEQUENCE [LARGE SCALE GENOMIC DNA]</scope>
</reference>
<dbReference type="GO" id="GO:0019722">
    <property type="term" value="P:calcium-mediated signaling"/>
    <property type="evidence" value="ECO:0007669"/>
    <property type="project" value="TreeGrafter"/>
</dbReference>
<dbReference type="Proteomes" id="UP000007303">
    <property type="component" value="Unassembled WGS sequence"/>
</dbReference>
<dbReference type="AlphaFoldDB" id="H3BWS8"/>
<sequence>MHNKGAVFWKGVHTHPLLSGFHCGICRKRSGSLCPAGQWPFGDFMCPLPSKLLRGTLVMIFMTLDRYMVIMHAITVARYRTLRAGIFVTMVLWLLSFSVSLPTFIFTEVTNESYGSSCYYAPEKDSWQIYDLFVINVLGLMLPLVVMIVCYSRIIPRLVNMRSTKRHRVIKLIISIMLTFFLFWAPYNFYFFLKFLHRKGKLVGDPCQIEEHLGLTGILTETFAYTHCCLNPIIYAFMGEKFMKRVLIFLRHCFPSLHFVSFLSRDLSMTSRRRSSVMSRSSEVSSTFIS</sequence>
<evidence type="ECO:0000313" key="11">
    <source>
        <dbReference type="Ensembl" id="ENSTNIP00000000441.1"/>
    </source>
</evidence>
<dbReference type="HOGENOM" id="CLU_009579_8_3_1"/>
<dbReference type="GO" id="GO:0006955">
    <property type="term" value="P:immune response"/>
    <property type="evidence" value="ECO:0007669"/>
    <property type="project" value="TreeGrafter"/>
</dbReference>
<keyword evidence="3 9" id="KW-0812">Transmembrane</keyword>
<dbReference type="PRINTS" id="PR00237">
    <property type="entry name" value="GPCRRHODOPSN"/>
</dbReference>
<reference evidence="11" key="2">
    <citation type="submission" date="2025-08" db="UniProtKB">
        <authorList>
            <consortium name="Ensembl"/>
        </authorList>
    </citation>
    <scope>IDENTIFICATION</scope>
</reference>
<evidence type="ECO:0000313" key="12">
    <source>
        <dbReference type="Proteomes" id="UP000007303"/>
    </source>
</evidence>
<evidence type="ECO:0000259" key="10">
    <source>
        <dbReference type="PROSITE" id="PS50262"/>
    </source>
</evidence>
<dbReference type="GO" id="GO:0016493">
    <property type="term" value="F:C-C chemokine receptor activity"/>
    <property type="evidence" value="ECO:0007669"/>
    <property type="project" value="TreeGrafter"/>
</dbReference>
<dbReference type="PRINTS" id="PR00657">
    <property type="entry name" value="CCCHEMOKINER"/>
</dbReference>
<evidence type="ECO:0000256" key="4">
    <source>
        <dbReference type="ARBA" id="ARBA00022989"/>
    </source>
</evidence>
<reference evidence="11" key="3">
    <citation type="submission" date="2025-09" db="UniProtKB">
        <authorList>
            <consortium name="Ensembl"/>
        </authorList>
    </citation>
    <scope>IDENTIFICATION</scope>
</reference>
<name>H3BWS8_TETNG</name>
<keyword evidence="8" id="KW-0807">Transducer</keyword>
<organism evidence="11 12">
    <name type="scientific">Tetraodon nigroviridis</name>
    <name type="common">Spotted green pufferfish</name>
    <name type="synonym">Chelonodon nigroviridis</name>
    <dbReference type="NCBI Taxonomy" id="99883"/>
    <lineage>
        <taxon>Eukaryota</taxon>
        <taxon>Metazoa</taxon>
        <taxon>Chordata</taxon>
        <taxon>Craniata</taxon>
        <taxon>Vertebrata</taxon>
        <taxon>Euteleostomi</taxon>
        <taxon>Actinopterygii</taxon>
        <taxon>Neopterygii</taxon>
        <taxon>Teleostei</taxon>
        <taxon>Neoteleostei</taxon>
        <taxon>Acanthomorphata</taxon>
        <taxon>Eupercaria</taxon>
        <taxon>Tetraodontiformes</taxon>
        <taxon>Tetradontoidea</taxon>
        <taxon>Tetraodontidae</taxon>
        <taxon>Tetraodon</taxon>
    </lineage>
</organism>
<protein>
    <submittedName>
        <fullName evidence="11">Chemokine (C-C motif) receptor 2</fullName>
    </submittedName>
</protein>
<feature type="transmembrane region" description="Helical" evidence="9">
    <location>
        <begin position="172"/>
        <end position="193"/>
    </location>
</feature>
<keyword evidence="12" id="KW-1185">Reference proteome</keyword>
<proteinExistence type="predicted"/>
<dbReference type="InParanoid" id="H3BWS8"/>
<dbReference type="InterPro" id="IPR000276">
    <property type="entry name" value="GPCR_Rhodpsn"/>
</dbReference>
<evidence type="ECO:0000256" key="6">
    <source>
        <dbReference type="ARBA" id="ARBA00023136"/>
    </source>
</evidence>
<dbReference type="GeneTree" id="ENSGT01020000230359"/>
<dbReference type="OMA" id="AIAFTHC"/>
<dbReference type="InterPro" id="IPR017452">
    <property type="entry name" value="GPCR_Rhodpsn_7TM"/>
</dbReference>
<dbReference type="InterPro" id="IPR000355">
    <property type="entry name" value="Chemokine_rcpt"/>
</dbReference>
<feature type="transmembrane region" description="Helical" evidence="9">
    <location>
        <begin position="86"/>
        <end position="107"/>
    </location>
</feature>
<dbReference type="GO" id="GO:0019957">
    <property type="term" value="F:C-C chemokine binding"/>
    <property type="evidence" value="ECO:0007669"/>
    <property type="project" value="TreeGrafter"/>
</dbReference>
<keyword evidence="6 9" id="KW-0472">Membrane</keyword>
<dbReference type="GO" id="GO:0007204">
    <property type="term" value="P:positive regulation of cytosolic calcium ion concentration"/>
    <property type="evidence" value="ECO:0007669"/>
    <property type="project" value="TreeGrafter"/>
</dbReference>
<evidence type="ECO:0000256" key="7">
    <source>
        <dbReference type="ARBA" id="ARBA00023170"/>
    </source>
</evidence>
<dbReference type="Pfam" id="PF00001">
    <property type="entry name" value="7tm_1"/>
    <property type="match status" value="1"/>
</dbReference>
<dbReference type="STRING" id="99883.ENSTNIP00000000441"/>
<dbReference type="GO" id="GO:0060326">
    <property type="term" value="P:cell chemotaxis"/>
    <property type="evidence" value="ECO:0007669"/>
    <property type="project" value="TreeGrafter"/>
</dbReference>
<dbReference type="PANTHER" id="PTHR10489:SF686">
    <property type="entry name" value="C-C CHEMOKINE RECEPTOR TYPE 5"/>
    <property type="match status" value="1"/>
</dbReference>
<dbReference type="InterPro" id="IPR050119">
    <property type="entry name" value="CCR1-9-like"/>
</dbReference>
<evidence type="ECO:0000256" key="1">
    <source>
        <dbReference type="ARBA" id="ARBA00004651"/>
    </source>
</evidence>
<feature type="domain" description="G-protein coupled receptors family 1 profile" evidence="10">
    <location>
        <begin position="56"/>
        <end position="235"/>
    </location>
</feature>
<dbReference type="Gene3D" id="1.20.1070.10">
    <property type="entry name" value="Rhodopsin 7-helix transmembrane proteins"/>
    <property type="match status" value="1"/>
</dbReference>
<dbReference type="PANTHER" id="PTHR10489">
    <property type="entry name" value="CELL ADHESION MOLECULE"/>
    <property type="match status" value="1"/>
</dbReference>